<dbReference type="InterPro" id="IPR011646">
    <property type="entry name" value="KAP_P-loop"/>
</dbReference>
<dbReference type="Proteomes" id="UP000001402">
    <property type="component" value="Chromosome"/>
</dbReference>
<proteinExistence type="predicted"/>
<dbReference type="OrthoDB" id="88903at2"/>
<dbReference type="PANTHER" id="PTHR22674:SF6">
    <property type="entry name" value="NTPASE KAP FAMILY P-LOOP DOMAIN-CONTAINING PROTEIN 1"/>
    <property type="match status" value="1"/>
</dbReference>
<evidence type="ECO:0000256" key="2">
    <source>
        <dbReference type="SAM" id="MobiDB-lite"/>
    </source>
</evidence>
<accession>E6VKW9</accession>
<name>E6VKW9_RHOPX</name>
<dbReference type="PANTHER" id="PTHR22674">
    <property type="entry name" value="NTPASE, KAP FAMILY P-LOOP DOMAIN-CONTAINING 1"/>
    <property type="match status" value="1"/>
</dbReference>
<evidence type="ECO:0000256" key="1">
    <source>
        <dbReference type="SAM" id="Coils"/>
    </source>
</evidence>
<evidence type="ECO:0000313" key="5">
    <source>
        <dbReference type="EMBL" id="ADU43358.1"/>
    </source>
</evidence>
<keyword evidence="3" id="KW-0812">Transmembrane</keyword>
<dbReference type="Pfam" id="PF07693">
    <property type="entry name" value="KAP_NTPase"/>
    <property type="match status" value="2"/>
</dbReference>
<reference evidence="5" key="1">
    <citation type="submission" date="2010-12" db="EMBL/GenBank/DDBJ databases">
        <title>Complete sequence of Rhodopseudomonas palustris DX-1.</title>
        <authorList>
            <consortium name="US DOE Joint Genome Institute"/>
            <person name="Lucas S."/>
            <person name="Copeland A."/>
            <person name="Lapidus A."/>
            <person name="Cheng J.-F."/>
            <person name="Goodwin L."/>
            <person name="Pitluck S."/>
            <person name="Misra M."/>
            <person name="Chertkov O."/>
            <person name="Detter J.C."/>
            <person name="Han C."/>
            <person name="Tapia R."/>
            <person name="Land M."/>
            <person name="Hauser L."/>
            <person name="Kyrpides N."/>
            <person name="Ivanova N."/>
            <person name="Ovchinnikova G."/>
            <person name="Logan B."/>
            <person name="Oda Y."/>
            <person name="Harwood C."/>
            <person name="Woyke T."/>
        </authorList>
    </citation>
    <scope>NUCLEOTIDE SEQUENCE [LARGE SCALE GENOMIC DNA]</scope>
    <source>
        <strain evidence="5">DX-1</strain>
    </source>
</reference>
<keyword evidence="3" id="KW-1133">Transmembrane helix</keyword>
<dbReference type="KEGG" id="rpx:Rpdx1_1741"/>
<feature type="region of interest" description="Disordered" evidence="2">
    <location>
        <begin position="1"/>
        <end position="23"/>
    </location>
</feature>
<feature type="coiled-coil region" evidence="1">
    <location>
        <begin position="148"/>
        <end position="189"/>
    </location>
</feature>
<feature type="transmembrane region" description="Helical" evidence="3">
    <location>
        <begin position="289"/>
        <end position="307"/>
    </location>
</feature>
<feature type="domain" description="KAP NTPase" evidence="4">
    <location>
        <begin position="456"/>
        <end position="549"/>
    </location>
</feature>
<dbReference type="EMBL" id="CP002418">
    <property type="protein sequence ID" value="ADU43358.1"/>
    <property type="molecule type" value="Genomic_DNA"/>
</dbReference>
<keyword evidence="1" id="KW-0175">Coiled coil</keyword>
<dbReference type="STRING" id="652103.Rpdx1_1741"/>
<dbReference type="AlphaFoldDB" id="E6VKW9"/>
<dbReference type="InterPro" id="IPR052754">
    <property type="entry name" value="NTPase_KAP_P-loop"/>
</dbReference>
<protein>
    <submittedName>
        <fullName evidence="5">KAP P-loop domain protein</fullName>
    </submittedName>
</protein>
<evidence type="ECO:0000256" key="3">
    <source>
        <dbReference type="SAM" id="Phobius"/>
    </source>
</evidence>
<feature type="coiled-coil region" evidence="1">
    <location>
        <begin position="321"/>
        <end position="355"/>
    </location>
</feature>
<keyword evidence="3" id="KW-0472">Membrane</keyword>
<sequence length="799" mass="87116">MVATGRTEAGEVTSDTVPSSRGDPLDIRADVRAFARMICLEQATPPLSICLLGEWGSGKSTFMEGIQSEVKRLTALPPEDHASPAPAEDEPNFVDDIVQIRFNAWHFADANLWASLTAVFFDQLRRGGHDGGRQRDYQELITKVADKVRSLEASAAQAAGKVDEAKRKLETANAALTAAEKQLAASELALAWDQLQADFETIRNDNQAKLKEIGRRVYRDDLAADTKTFAAAVADAASAPGKLALIGRILIGGGPATWLGIVAILAIGWISVVLPAFDTTDAATLYQRIGAWGAGTFAALGALWQTFRMAKPIMDGAWKYAKAVEAAREKAAKDLETKRKQAAEAAAALTAAEAELATSREPLTGFLHGQPADAPATILRYFLFEDSDVRDYDKHVGIVSRARRSFEQLDAIVATARLGRKADEKSRQGKKLSKDEAALRDKWLATGDGSGLRVPDRIVLYIDDLDRCTHDQVYAVLQAIHLLLSFELFVVVVGVDVRWIEAAIARSFDKDGAAGNDAPHVPSIARRKQALDYLEKIFQIAFWLERLTPGNGTAEGSYGAYVRTLLKENERATPGPSIFKSVLASTSLRLDADFARKLAMDELEAPDGTVCLPDEPLREEEEFGAVSAALASLKLEKQEVELLASPLIGALACQSPRAVKRLVNMYRIVRARLSDRELEQFLGRSDGPPRYPIVTLLAAIETGQPLELAELFYPALDALPRAASLAEALPDAACDEAQTQAAFGGMRAGYDLLKQAIALEPALATAIRTLDKQHPQEFTVEVYSQMARRVRRYSFKRSY</sequence>
<feature type="domain" description="KAP NTPase" evidence="4">
    <location>
        <begin position="33"/>
        <end position="216"/>
    </location>
</feature>
<dbReference type="HOGENOM" id="CLU_351915_0_0_5"/>
<feature type="transmembrane region" description="Helical" evidence="3">
    <location>
        <begin position="256"/>
        <end position="277"/>
    </location>
</feature>
<organism evidence="5 6">
    <name type="scientific">Rhodopseudomonas palustris (strain DX-1)</name>
    <dbReference type="NCBI Taxonomy" id="652103"/>
    <lineage>
        <taxon>Bacteria</taxon>
        <taxon>Pseudomonadati</taxon>
        <taxon>Pseudomonadota</taxon>
        <taxon>Alphaproteobacteria</taxon>
        <taxon>Hyphomicrobiales</taxon>
        <taxon>Nitrobacteraceae</taxon>
        <taxon>Rhodopseudomonas</taxon>
    </lineage>
</organism>
<evidence type="ECO:0000259" key="4">
    <source>
        <dbReference type="Pfam" id="PF07693"/>
    </source>
</evidence>
<dbReference type="eggNOG" id="COG4928">
    <property type="taxonomic scope" value="Bacteria"/>
</dbReference>
<dbReference type="BioCyc" id="RPAL652103:RPDX1_RS08545-MONOMER"/>
<gene>
    <name evidence="5" type="ordered locus">Rpdx1_1741</name>
</gene>
<evidence type="ECO:0000313" key="6">
    <source>
        <dbReference type="Proteomes" id="UP000001402"/>
    </source>
</evidence>